<dbReference type="Proteomes" id="UP000216454">
    <property type="component" value="Unassembled WGS sequence"/>
</dbReference>
<dbReference type="EMBL" id="MWWQ01000005">
    <property type="protein sequence ID" value="OZG52882.1"/>
    <property type="molecule type" value="Genomic_DNA"/>
</dbReference>
<gene>
    <name evidence="2" type="ORF">PSSU_0500</name>
</gene>
<comment type="caution">
    <text evidence="2">The sequence shown here is derived from an EMBL/GenBank/DDBJ whole genome shotgun (WGS) entry which is preliminary data.</text>
</comment>
<dbReference type="PANTHER" id="PTHR41913">
    <property type="entry name" value="DUF1684 DOMAIN-CONTAINING PROTEIN"/>
    <property type="match status" value="1"/>
</dbReference>
<dbReference type="Pfam" id="PF07920">
    <property type="entry name" value="DUF1684"/>
    <property type="match status" value="1"/>
</dbReference>
<name>A0A261F181_9BIFI</name>
<evidence type="ECO:0000313" key="3">
    <source>
        <dbReference type="Proteomes" id="UP000216454"/>
    </source>
</evidence>
<dbReference type="PANTHER" id="PTHR41913:SF1">
    <property type="entry name" value="DUF1684 DOMAIN-CONTAINING PROTEIN"/>
    <property type="match status" value="1"/>
</dbReference>
<accession>A0A261F181</accession>
<dbReference type="RefSeq" id="WP_157847222.1">
    <property type="nucleotide sequence ID" value="NZ_MWWQ01000005.1"/>
</dbReference>
<evidence type="ECO:0008006" key="4">
    <source>
        <dbReference type="Google" id="ProtNLM"/>
    </source>
</evidence>
<evidence type="ECO:0000313" key="2">
    <source>
        <dbReference type="EMBL" id="OZG52882.1"/>
    </source>
</evidence>
<keyword evidence="3" id="KW-1185">Reference proteome</keyword>
<proteinExistence type="predicted"/>
<dbReference type="OrthoDB" id="5493262at2"/>
<dbReference type="InterPro" id="IPR012467">
    <property type="entry name" value="DUF1684"/>
</dbReference>
<evidence type="ECO:0000256" key="1">
    <source>
        <dbReference type="SAM" id="MobiDB-lite"/>
    </source>
</evidence>
<organism evidence="2 3">
    <name type="scientific">Pseudoscardovia suis</name>
    <dbReference type="NCBI Taxonomy" id="987063"/>
    <lineage>
        <taxon>Bacteria</taxon>
        <taxon>Bacillati</taxon>
        <taxon>Actinomycetota</taxon>
        <taxon>Actinomycetes</taxon>
        <taxon>Bifidobacteriales</taxon>
        <taxon>Bifidobacteriaceae</taxon>
        <taxon>Pseudoscardovia</taxon>
    </lineage>
</organism>
<sequence>MSLFSQSSVSLTPAPLAPAPLAQGTHHTPGSGVSGDGDLSASVIARLADATIADPYRQQWNIWHTQRIEELTAPHGYLAPVSITWLGEGDTVRVPRIPGVWHAQDDTLYYVPASVDAAQSTSPNDAAITLAGEPITAAIGFRPSLFGEEALGYFDYGELRIEINSQTDIAARDRHRFWIRVKDPHAQARAEFQGIPTYPVDPSWRIPARFRRAQPGELDIHDSVVRTVLQSYPAVGTVEFDHGGAHHSLVVCNVFGHVTVFFSDETSGRQTYAIGRVLHLDPLHLDDLDHIDFNYAFNYPCAFSRFCTCPIPSKRNHLPFAVTAGEKTPVSAADYAVTPAGTPDGALQDGAPQEALQ</sequence>
<reference evidence="2 3" key="1">
    <citation type="journal article" date="2017" name="BMC Genomics">
        <title>Comparative genomic and phylogenomic analyses of the Bifidobacteriaceae family.</title>
        <authorList>
            <person name="Lugli G.A."/>
            <person name="Milani C."/>
            <person name="Turroni F."/>
            <person name="Duranti S."/>
            <person name="Mancabelli L."/>
            <person name="Mangifesta M."/>
            <person name="Ferrario C."/>
            <person name="Modesto M."/>
            <person name="Mattarelli P."/>
            <person name="Jiri K."/>
            <person name="van Sinderen D."/>
            <person name="Ventura M."/>
        </authorList>
    </citation>
    <scope>NUCLEOTIDE SEQUENCE [LARGE SCALE GENOMIC DNA]</scope>
    <source>
        <strain evidence="2 3">DSM 24744</strain>
    </source>
</reference>
<dbReference type="AlphaFoldDB" id="A0A261F181"/>
<protein>
    <recommendedName>
        <fullName evidence="4">DUF1684 domain-containing protein</fullName>
    </recommendedName>
</protein>
<feature type="region of interest" description="Disordered" evidence="1">
    <location>
        <begin position="15"/>
        <end position="35"/>
    </location>
</feature>